<dbReference type="AlphaFoldDB" id="M4BL72"/>
<dbReference type="STRING" id="559515.M4BL72"/>
<dbReference type="VEuPathDB" id="FungiDB:HpaG807157"/>
<evidence type="ECO:0000313" key="2">
    <source>
        <dbReference type="Proteomes" id="UP000011713"/>
    </source>
</evidence>
<keyword evidence="2" id="KW-1185">Reference proteome</keyword>
<dbReference type="InParanoid" id="M4BL72"/>
<accession>M4BL72</accession>
<reference evidence="2" key="1">
    <citation type="journal article" date="2010" name="Science">
        <title>Signatures of adaptation to obligate biotrophy in the Hyaloperonospora arabidopsidis genome.</title>
        <authorList>
            <person name="Baxter L."/>
            <person name="Tripathy S."/>
            <person name="Ishaque N."/>
            <person name="Boot N."/>
            <person name="Cabral A."/>
            <person name="Kemen E."/>
            <person name="Thines M."/>
            <person name="Ah-Fong A."/>
            <person name="Anderson R."/>
            <person name="Badejoko W."/>
            <person name="Bittner-Eddy P."/>
            <person name="Boore J.L."/>
            <person name="Chibucos M.C."/>
            <person name="Coates M."/>
            <person name="Dehal P."/>
            <person name="Delehaunty K."/>
            <person name="Dong S."/>
            <person name="Downton P."/>
            <person name="Dumas B."/>
            <person name="Fabro G."/>
            <person name="Fronick C."/>
            <person name="Fuerstenberg S.I."/>
            <person name="Fulton L."/>
            <person name="Gaulin E."/>
            <person name="Govers F."/>
            <person name="Hughes L."/>
            <person name="Humphray S."/>
            <person name="Jiang R.H."/>
            <person name="Judelson H."/>
            <person name="Kamoun S."/>
            <person name="Kyung K."/>
            <person name="Meijer H."/>
            <person name="Minx P."/>
            <person name="Morris P."/>
            <person name="Nelson J."/>
            <person name="Phuntumart V."/>
            <person name="Qutob D."/>
            <person name="Rehmany A."/>
            <person name="Rougon-Cardoso A."/>
            <person name="Ryden P."/>
            <person name="Torto-Alalibo T."/>
            <person name="Studholme D."/>
            <person name="Wang Y."/>
            <person name="Win J."/>
            <person name="Wood J."/>
            <person name="Clifton S.W."/>
            <person name="Rogers J."/>
            <person name="Van den Ackerveken G."/>
            <person name="Jones J.D."/>
            <person name="McDowell J.M."/>
            <person name="Beynon J."/>
            <person name="Tyler B.M."/>
        </authorList>
    </citation>
    <scope>NUCLEOTIDE SEQUENCE [LARGE SCALE GENOMIC DNA]</scope>
    <source>
        <strain evidence="2">Emoy2</strain>
    </source>
</reference>
<dbReference type="HOGENOM" id="CLU_1130874_0_0_1"/>
<dbReference type="EnsemblProtists" id="HpaT807157">
    <property type="protein sequence ID" value="HpaP807157"/>
    <property type="gene ID" value="HpaG807157"/>
</dbReference>
<dbReference type="Proteomes" id="UP000011713">
    <property type="component" value="Unassembled WGS sequence"/>
</dbReference>
<proteinExistence type="predicted"/>
<reference evidence="1" key="2">
    <citation type="submission" date="2015-06" db="UniProtKB">
        <authorList>
            <consortium name="EnsemblProtists"/>
        </authorList>
    </citation>
    <scope>IDENTIFICATION</scope>
    <source>
        <strain evidence="1">Emoy2</strain>
    </source>
</reference>
<protein>
    <submittedName>
        <fullName evidence="1">Uncharacterized protein</fullName>
    </submittedName>
</protein>
<dbReference type="EMBL" id="JH598368">
    <property type="status" value="NOT_ANNOTATED_CDS"/>
    <property type="molecule type" value="Genomic_DNA"/>
</dbReference>
<organism evidence="1 2">
    <name type="scientific">Hyaloperonospora arabidopsidis (strain Emoy2)</name>
    <name type="common">Downy mildew agent</name>
    <name type="synonym">Peronospora arabidopsidis</name>
    <dbReference type="NCBI Taxonomy" id="559515"/>
    <lineage>
        <taxon>Eukaryota</taxon>
        <taxon>Sar</taxon>
        <taxon>Stramenopiles</taxon>
        <taxon>Oomycota</taxon>
        <taxon>Peronosporomycetes</taxon>
        <taxon>Peronosporales</taxon>
        <taxon>Peronosporaceae</taxon>
        <taxon>Hyaloperonospora</taxon>
    </lineage>
</organism>
<dbReference type="eggNOG" id="ENOG502SRDT">
    <property type="taxonomic scope" value="Eukaryota"/>
</dbReference>
<sequence length="246" mass="27948">MRRRSRQCGPVLLMSRIMYFPSIRKSRRARCGPRYVSRVCLSSRWHDLHAGSRACLRHRPVLLQRAHEPGRLVRAVIPGAGPGSLVSARPHSGGAERRRRQESCDLLPDQFAYFLAMRMEGTNILASRKLKPALVRAQVYDHDMRDLANVLVQVHSNPAGAVAVAYNSVQLKRSLAKRRSDLYTMVLAATGKEEVERRLQQLAEQEQEEEEDDDIRQGEFRMADDAGAILDPYLGDDFEEIVMEKV</sequence>
<evidence type="ECO:0000313" key="1">
    <source>
        <dbReference type="EnsemblProtists" id="HpaP807157"/>
    </source>
</evidence>
<name>M4BL72_HYAAE</name>